<dbReference type="RefSeq" id="WP_144971503.1">
    <property type="nucleotide sequence ID" value="NZ_CP036289.1"/>
</dbReference>
<dbReference type="Pfam" id="PF00534">
    <property type="entry name" value="Glycos_transf_1"/>
    <property type="match status" value="1"/>
</dbReference>
<dbReference type="PANTHER" id="PTHR46401:SF2">
    <property type="entry name" value="GLYCOSYLTRANSFERASE WBBK-RELATED"/>
    <property type="match status" value="1"/>
</dbReference>
<protein>
    <submittedName>
        <fullName evidence="3">Glycosyl transferases group 1</fullName>
    </submittedName>
</protein>
<feature type="domain" description="Glycosyl transferase family 1" evidence="2">
    <location>
        <begin position="218"/>
        <end position="351"/>
    </location>
</feature>
<dbReference type="CDD" id="cd03801">
    <property type="entry name" value="GT4_PimA-like"/>
    <property type="match status" value="1"/>
</dbReference>
<sequence>MADTSLRIGMVSTRLTGTDGVSLESEKWTRVLQDLGHECFFFAGQSDRSAERSRVVPEAHFEFPAVREINADLFENYSRSATTSEAIHELWRILLRALREFIDDFGIQLLIVENALSLPMNVPLAVALTEIIAETNIATVAHHHDFAWERERYAVNTAEDYLRASFPPDMPTIRHVVINSFGASQLALRTGIRATLIPNVMDFDSPPSVPDEFCDDLRATLGLGSEEVMLLQPTRVVPRKRIERAIELARWLDRPCSLVISHESGDEGSDYKEYLEDYANVLGVRVLFADEHFATQRGSLPGGQKIYALADAYHHADLVTYPSRVEGFGNAFLETIYYRRPLVISRYEIFKTDIRPKGFEVIGFDSYIDRHTVQSTCDVLDNSDESERIVEHNFALGRKYYSFSVLKQRLCALIGECREQLM</sequence>
<dbReference type="AlphaFoldDB" id="A0A518C5P9"/>
<dbReference type="GO" id="GO:0009103">
    <property type="term" value="P:lipopolysaccharide biosynthetic process"/>
    <property type="evidence" value="ECO:0007669"/>
    <property type="project" value="TreeGrafter"/>
</dbReference>
<dbReference type="PANTHER" id="PTHR46401">
    <property type="entry name" value="GLYCOSYLTRANSFERASE WBBK-RELATED"/>
    <property type="match status" value="1"/>
</dbReference>
<dbReference type="OrthoDB" id="9762705at2"/>
<accession>A0A518C5P9</accession>
<dbReference type="SUPFAM" id="SSF53756">
    <property type="entry name" value="UDP-Glycosyltransferase/glycogen phosphorylase"/>
    <property type="match status" value="1"/>
</dbReference>
<dbReference type="Gene3D" id="3.40.50.2000">
    <property type="entry name" value="Glycogen Phosphorylase B"/>
    <property type="match status" value="2"/>
</dbReference>
<evidence type="ECO:0000259" key="2">
    <source>
        <dbReference type="Pfam" id="PF00534"/>
    </source>
</evidence>
<keyword evidence="4" id="KW-1185">Reference proteome</keyword>
<evidence type="ECO:0000256" key="1">
    <source>
        <dbReference type="ARBA" id="ARBA00022679"/>
    </source>
</evidence>
<dbReference type="InterPro" id="IPR001296">
    <property type="entry name" value="Glyco_trans_1"/>
</dbReference>
<keyword evidence="1 3" id="KW-0808">Transferase</keyword>
<evidence type="ECO:0000313" key="3">
    <source>
        <dbReference type="EMBL" id="QDU74553.1"/>
    </source>
</evidence>
<dbReference type="GO" id="GO:0016757">
    <property type="term" value="F:glycosyltransferase activity"/>
    <property type="evidence" value="ECO:0007669"/>
    <property type="project" value="InterPro"/>
</dbReference>
<dbReference type="EMBL" id="CP036289">
    <property type="protein sequence ID" value="QDU74553.1"/>
    <property type="molecule type" value="Genomic_DNA"/>
</dbReference>
<evidence type="ECO:0000313" key="4">
    <source>
        <dbReference type="Proteomes" id="UP000318626"/>
    </source>
</evidence>
<organism evidence="3 4">
    <name type="scientific">Bremerella volcania</name>
    <dbReference type="NCBI Taxonomy" id="2527984"/>
    <lineage>
        <taxon>Bacteria</taxon>
        <taxon>Pseudomonadati</taxon>
        <taxon>Planctomycetota</taxon>
        <taxon>Planctomycetia</taxon>
        <taxon>Pirellulales</taxon>
        <taxon>Pirellulaceae</taxon>
        <taxon>Bremerella</taxon>
    </lineage>
</organism>
<gene>
    <name evidence="3" type="ORF">Pan97_15620</name>
</gene>
<name>A0A518C5P9_9BACT</name>
<proteinExistence type="predicted"/>
<dbReference type="KEGG" id="bvo:Pan97_15620"/>
<dbReference type="Proteomes" id="UP000318626">
    <property type="component" value="Chromosome"/>
</dbReference>
<reference evidence="4" key="1">
    <citation type="submission" date="2019-02" db="EMBL/GenBank/DDBJ databases">
        <title>Deep-cultivation of Planctomycetes and their phenomic and genomic characterization uncovers novel biology.</title>
        <authorList>
            <person name="Wiegand S."/>
            <person name="Jogler M."/>
            <person name="Boedeker C."/>
            <person name="Pinto D."/>
            <person name="Vollmers J."/>
            <person name="Rivas-Marin E."/>
            <person name="Kohn T."/>
            <person name="Peeters S.H."/>
            <person name="Heuer A."/>
            <person name="Rast P."/>
            <person name="Oberbeckmann S."/>
            <person name="Bunk B."/>
            <person name="Jeske O."/>
            <person name="Meyerdierks A."/>
            <person name="Storesund J.E."/>
            <person name="Kallscheuer N."/>
            <person name="Luecker S."/>
            <person name="Lage O.M."/>
            <person name="Pohl T."/>
            <person name="Merkel B.J."/>
            <person name="Hornburger P."/>
            <person name="Mueller R.-W."/>
            <person name="Bruemmer F."/>
            <person name="Labrenz M."/>
            <person name="Spormann A.M."/>
            <person name="Op den Camp H."/>
            <person name="Overmann J."/>
            <person name="Amann R."/>
            <person name="Jetten M.S.M."/>
            <person name="Mascher T."/>
            <person name="Medema M.H."/>
            <person name="Devos D.P."/>
            <person name="Kaster A.-K."/>
            <person name="Ovreas L."/>
            <person name="Rohde M."/>
            <person name="Galperin M.Y."/>
            <person name="Jogler C."/>
        </authorList>
    </citation>
    <scope>NUCLEOTIDE SEQUENCE [LARGE SCALE GENOMIC DNA]</scope>
    <source>
        <strain evidence="4">Pan97</strain>
    </source>
</reference>